<gene>
    <name evidence="2" type="ORF">FRZ61_40820</name>
</gene>
<dbReference type="InterPro" id="IPR055259">
    <property type="entry name" value="YkvP/CgeB_Glyco_trans-like"/>
</dbReference>
<dbReference type="Proteomes" id="UP000325797">
    <property type="component" value="Chromosome"/>
</dbReference>
<proteinExistence type="predicted"/>
<evidence type="ECO:0000313" key="3">
    <source>
        <dbReference type="Proteomes" id="UP000325797"/>
    </source>
</evidence>
<dbReference type="Pfam" id="PF13524">
    <property type="entry name" value="Glyco_trans_1_2"/>
    <property type="match status" value="1"/>
</dbReference>
<name>A0A5J6N315_9PROT</name>
<evidence type="ECO:0000259" key="1">
    <source>
        <dbReference type="Pfam" id="PF13524"/>
    </source>
</evidence>
<organism evidence="2 3">
    <name type="scientific">Hypericibacter adhaerens</name>
    <dbReference type="NCBI Taxonomy" id="2602016"/>
    <lineage>
        <taxon>Bacteria</taxon>
        <taxon>Pseudomonadati</taxon>
        <taxon>Pseudomonadota</taxon>
        <taxon>Alphaproteobacteria</taxon>
        <taxon>Rhodospirillales</taxon>
        <taxon>Dongiaceae</taxon>
        <taxon>Hypericibacter</taxon>
    </lineage>
</organism>
<feature type="domain" description="Spore protein YkvP/CgeB glycosyl transferase-like" evidence="1">
    <location>
        <begin position="192"/>
        <end position="294"/>
    </location>
</feature>
<dbReference type="RefSeq" id="WP_225308917.1">
    <property type="nucleotide sequence ID" value="NZ_CP042582.1"/>
</dbReference>
<reference evidence="2 3" key="1">
    <citation type="submission" date="2019-08" db="EMBL/GenBank/DDBJ databases">
        <title>Hyperibacter terrae gen. nov., sp. nov. and Hyperibacter viscosus sp. nov., two new members in the family Rhodospirillaceae isolated from the rhizosphere of Hypericum perforatum.</title>
        <authorList>
            <person name="Noviana Z."/>
        </authorList>
    </citation>
    <scope>NUCLEOTIDE SEQUENCE [LARGE SCALE GENOMIC DNA]</scope>
    <source>
        <strain evidence="2 3">R5959</strain>
    </source>
</reference>
<protein>
    <recommendedName>
        <fullName evidence="1">Spore protein YkvP/CgeB glycosyl transferase-like domain-containing protein</fullName>
    </recommendedName>
</protein>
<sequence>MPVLFSTHTQPGYMDPPVLSPGQVVCGPERPDRDYRGLVTSLKTPLGRYDLAQQIERLPAEQRPELVVVRADATRRNRPVNLAGIKARKVLLVGDTHHRRAPIAGLIDYAKSEPFDLVLLDYTRQHAHFFVEAGVRNLHWLPGFAVDPPPPALARRPQKGLIFVGMLEAQHAQRRRMIEALMAAGLKPELFHAFGAQAPQLHAAATVSFNCSLNGDLNQRVIEVPAAGGCLLTDRLAPQAGLEILFEPGRDLELYDGPEELVERARALLADPARAAAIAAAGLARYREAYAPAATQAEFAALLEGRGGRAAHALSREPRAAKPALAEPERLAARLALYQAVQELHRREPALAMLLAGEADPDSAADLVDLPRLRVSVEPGLPAPAQAAIERLILPGQVTVAPAQQRRWDILAASPAWLAAAGGAAFLARACRALALSERPDGAATAMLASAGFTPWRDEPALHLSPELAATLNASDQAR</sequence>
<dbReference type="Gene3D" id="3.40.50.2000">
    <property type="entry name" value="Glycogen Phosphorylase B"/>
    <property type="match status" value="1"/>
</dbReference>
<accession>A0A5J6N315</accession>
<dbReference type="AlphaFoldDB" id="A0A5J6N315"/>
<dbReference type="EMBL" id="CP042582">
    <property type="protein sequence ID" value="QEX24141.1"/>
    <property type="molecule type" value="Genomic_DNA"/>
</dbReference>
<keyword evidence="3" id="KW-1185">Reference proteome</keyword>
<dbReference type="KEGG" id="hadh:FRZ61_40820"/>
<evidence type="ECO:0000313" key="2">
    <source>
        <dbReference type="EMBL" id="QEX24141.1"/>
    </source>
</evidence>